<reference evidence="2" key="1">
    <citation type="journal article" date="2019" name="MBio">
        <title>Comparative genomics for the elucidation of multidrug resistance (MDR) in Candida lusitaniae.</title>
        <authorList>
            <person name="Kannan A."/>
            <person name="Asner S.A."/>
            <person name="Trachsel E."/>
            <person name="Kelly S."/>
            <person name="Parker J."/>
            <person name="Sanglard D."/>
        </authorList>
    </citation>
    <scope>NUCLEOTIDE SEQUENCE [LARGE SCALE GENOMIC DNA]</scope>
    <source>
        <strain evidence="2">P1</strain>
    </source>
</reference>
<dbReference type="EMBL" id="CP038484">
    <property type="protein sequence ID" value="QFZ25300.1"/>
    <property type="molecule type" value="Genomic_DNA"/>
</dbReference>
<evidence type="ECO:0000313" key="2">
    <source>
        <dbReference type="Proteomes" id="UP000326582"/>
    </source>
</evidence>
<organism evidence="1 2">
    <name type="scientific">Clavispora lusitaniae</name>
    <name type="common">Candida lusitaniae</name>
    <dbReference type="NCBI Taxonomy" id="36911"/>
    <lineage>
        <taxon>Eukaryota</taxon>
        <taxon>Fungi</taxon>
        <taxon>Dikarya</taxon>
        <taxon>Ascomycota</taxon>
        <taxon>Saccharomycotina</taxon>
        <taxon>Pichiomycetes</taxon>
        <taxon>Metschnikowiaceae</taxon>
        <taxon>Clavispora</taxon>
    </lineage>
</organism>
<protein>
    <submittedName>
        <fullName evidence="1">D-arabinitol 2-dehydrogenase</fullName>
    </submittedName>
</protein>
<evidence type="ECO:0000313" key="1">
    <source>
        <dbReference type="EMBL" id="QFZ25300.1"/>
    </source>
</evidence>
<gene>
    <name evidence="1" type="ORF">EJF14_10391</name>
</gene>
<accession>A0ACD0WDF4</accession>
<name>A0ACD0WDF4_CLALS</name>
<sequence>MYIKHSGGPLYQSLRAQDFFFFWFSILIRYFSPLPALVATIDNQIVACCVGGCRFGSQVQDGSHKLLWISHALHWDLALPCLLHFCVARNDVFRQRRKDVAWRQGVDTDVVLGPFTGQRAHQVDHARLGHVVHTLRLWVVDNGAGHGANQDDGATQVVLDQRFGESSGHVERAQAVDTHDTLGIEGWVVLGREVLTVASSVDQQVGDFAVGLVDLGKGGGHRLGITNVAGPGRNHSHRRSFVALQSGLGPRQNTFGCSLGAFQVDIHQRNIGASGNKSTRDHVAHSAGAASKNRQSSVQTEVGNNVFV</sequence>
<proteinExistence type="predicted"/>
<dbReference type="Proteomes" id="UP000326582">
    <property type="component" value="Chromosome 1"/>
</dbReference>
<keyword evidence="2" id="KW-1185">Reference proteome</keyword>